<accession>U4TVS6</accession>
<dbReference type="EMBL" id="KI271586">
    <property type="protein sequence ID" value="ERL65502.1"/>
    <property type="molecule type" value="Genomic_DNA"/>
</dbReference>
<dbReference type="AlphaFoldDB" id="U4TVS6"/>
<dbReference type="PANTHER" id="PTHR48081:SF13">
    <property type="entry name" value="ALPHA_BETA HYDROLASE"/>
    <property type="match status" value="1"/>
</dbReference>
<evidence type="ECO:0000313" key="3">
    <source>
        <dbReference type="EMBL" id="ERL65502.1"/>
    </source>
</evidence>
<evidence type="ECO:0000256" key="1">
    <source>
        <dbReference type="ARBA" id="ARBA00022801"/>
    </source>
</evidence>
<organism evidence="3 4">
    <name type="scientific">Schleiferilactobacillus shenzhenensis LY-73</name>
    <dbReference type="NCBI Taxonomy" id="1231336"/>
    <lineage>
        <taxon>Bacteria</taxon>
        <taxon>Bacillati</taxon>
        <taxon>Bacillota</taxon>
        <taxon>Bacilli</taxon>
        <taxon>Lactobacillales</taxon>
        <taxon>Lactobacillaceae</taxon>
        <taxon>Schleiferilactobacillus</taxon>
    </lineage>
</organism>
<dbReference type="InterPro" id="IPR049492">
    <property type="entry name" value="BD-FAE-like_dom"/>
</dbReference>
<evidence type="ECO:0000259" key="2">
    <source>
        <dbReference type="Pfam" id="PF20434"/>
    </source>
</evidence>
<evidence type="ECO:0000313" key="4">
    <source>
        <dbReference type="Proteomes" id="UP000030647"/>
    </source>
</evidence>
<reference evidence="4" key="1">
    <citation type="journal article" date="2013" name="Genome Announc.">
        <title>Whole-Genome Sequencing of Lactobacillus shenzhenensis Strain LY-73T.</title>
        <authorList>
            <person name="Lin Z."/>
            <person name="Liu Z."/>
            <person name="Yang R."/>
            <person name="Zou Y."/>
            <person name="Wan D."/>
            <person name="Chen J."/>
            <person name="Guo M."/>
            <person name="Zhao J."/>
            <person name="Fang C."/>
            <person name="Yang R."/>
            <person name="Liu F."/>
        </authorList>
    </citation>
    <scope>NUCLEOTIDE SEQUENCE [LARGE SCALE GENOMIC DNA]</scope>
    <source>
        <strain evidence="4">LY-73</strain>
    </source>
</reference>
<keyword evidence="4" id="KW-1185">Reference proteome</keyword>
<dbReference type="InterPro" id="IPR029058">
    <property type="entry name" value="AB_hydrolase_fold"/>
</dbReference>
<dbReference type="eggNOG" id="COG0657">
    <property type="taxonomic scope" value="Bacteria"/>
</dbReference>
<keyword evidence="1" id="KW-0378">Hydrolase</keyword>
<dbReference type="InterPro" id="IPR050300">
    <property type="entry name" value="GDXG_lipolytic_enzyme"/>
</dbReference>
<dbReference type="SUPFAM" id="SSF53474">
    <property type="entry name" value="alpha/beta-Hydrolases"/>
    <property type="match status" value="1"/>
</dbReference>
<dbReference type="Pfam" id="PF20434">
    <property type="entry name" value="BD-FAE"/>
    <property type="match status" value="1"/>
</dbReference>
<feature type="domain" description="BD-FAE-like" evidence="2">
    <location>
        <begin position="48"/>
        <end position="255"/>
    </location>
</feature>
<proteinExistence type="predicted"/>
<name>U4TVS6_9LACO</name>
<dbReference type="PANTHER" id="PTHR48081">
    <property type="entry name" value="AB HYDROLASE SUPERFAMILY PROTEIN C4A8.06C"/>
    <property type="match status" value="1"/>
</dbReference>
<dbReference type="Gene3D" id="3.40.50.1820">
    <property type="entry name" value="alpha/beta hydrolase"/>
    <property type="match status" value="1"/>
</dbReference>
<dbReference type="HOGENOM" id="CLU_012494_4_0_9"/>
<sequence>MFNSMEEIPHNPQLTGSASVLPEVTFALPGGKPLAMTILVPWAAAPAAGYPLLVFLQGSAWTDPNRNAELPQLAQYAQQGMVVASITHRSVSDGFMPPAYLEDAKTAIRFLRHHAGDLNIDPHRVAFWGTSSGGNTAELIGLTGDDPQYKTNDFPEESDAVTCVVSCFGVADLVALTGSALKNAAGTAAFRRQHPKVAAFIQVEQGMAHAETVMRAMSPKYQVAHRTTSVPMLLMHGTADTVVPFAQSEQFAAQLRETGIANELVAVTGADHESDFWSPAVHQRIRTFLKQQLG</sequence>
<protein>
    <recommendedName>
        <fullName evidence="2">BD-FAE-like domain-containing protein</fullName>
    </recommendedName>
</protein>
<dbReference type="Proteomes" id="UP000030647">
    <property type="component" value="Unassembled WGS sequence"/>
</dbReference>
<dbReference type="GO" id="GO:0016787">
    <property type="term" value="F:hydrolase activity"/>
    <property type="evidence" value="ECO:0007669"/>
    <property type="project" value="UniProtKB-KW"/>
</dbReference>
<dbReference type="STRING" id="1231336.L248_2575"/>
<gene>
    <name evidence="3" type="ORF">L248_2575</name>
</gene>
<dbReference type="ESTHER" id="9laco-u4tvs6">
    <property type="family name" value="BD-FAE"/>
</dbReference>